<feature type="compositionally biased region" description="Polar residues" evidence="7">
    <location>
        <begin position="135"/>
        <end position="149"/>
    </location>
</feature>
<evidence type="ECO:0000313" key="9">
    <source>
        <dbReference type="EnsemblMetazoa" id="XP_014260398.1"/>
    </source>
</evidence>
<dbReference type="OrthoDB" id="2193432at2759"/>
<dbReference type="Pfam" id="PF03847">
    <property type="entry name" value="TFIID_20kDa"/>
    <property type="match status" value="1"/>
</dbReference>
<evidence type="ECO:0000256" key="5">
    <source>
        <dbReference type="ARBA" id="ARBA00023163"/>
    </source>
</evidence>
<keyword evidence="10" id="KW-1185">Reference proteome</keyword>
<dbReference type="AlphaFoldDB" id="A0A8I6SBY8"/>
<evidence type="ECO:0000256" key="4">
    <source>
        <dbReference type="ARBA" id="ARBA00023015"/>
    </source>
</evidence>
<dbReference type="InterPro" id="IPR003228">
    <property type="entry name" value="TFIID_TAF12_dom"/>
</dbReference>
<dbReference type="Gene3D" id="1.10.20.10">
    <property type="entry name" value="Histone, subunit A"/>
    <property type="match status" value="1"/>
</dbReference>
<feature type="domain" description="Transcription initiation factor TFIID subunit 12" evidence="8">
    <location>
        <begin position="322"/>
        <end position="388"/>
    </location>
</feature>
<evidence type="ECO:0000256" key="2">
    <source>
        <dbReference type="ARBA" id="ARBA00007530"/>
    </source>
</evidence>
<dbReference type="GO" id="GO:0051123">
    <property type="term" value="P:RNA polymerase II preinitiation complex assembly"/>
    <property type="evidence" value="ECO:0007669"/>
    <property type="project" value="TreeGrafter"/>
</dbReference>
<keyword evidence="5" id="KW-0804">Transcription</keyword>
<keyword evidence="4" id="KW-0805">Transcription regulation</keyword>
<dbReference type="GeneID" id="106673019"/>
<dbReference type="GO" id="GO:0017025">
    <property type="term" value="F:TBP-class protein binding"/>
    <property type="evidence" value="ECO:0007669"/>
    <property type="project" value="TreeGrafter"/>
</dbReference>
<accession>A0A8I6SBY8</accession>
<proteinExistence type="inferred from homology"/>
<dbReference type="EnsemblMetazoa" id="XM_014404912.2">
    <property type="protein sequence ID" value="XP_014260398.1"/>
    <property type="gene ID" value="LOC106673019"/>
</dbReference>
<sequence>MKPRKLREYRIIDAPTGQTMGLFVVDFTTVVTMRSGRKCRQIEKGGVVNDGEVYERKTVTIRLSTIGVLATDRSQSVLPAERKFSVLGLSNQKRKTKTQTRPTNRIEIQETPRLSSMWPYPHHVEKFPQFRNMFQDGTPSPTVSSSSEIMSQQHQQLQQMQQQQQLQQQQQQLQQQLQQQHLAQQLQQQQLQLQQALQQPPSHSQSQSQQQTQPTVVNSLPVMGALQTVLTTGINPSLNNGSAIPLSVAHTISTGNAQTFSTGTTHTVSSGAVHALSAGTGHTIVTGSPNTLVASQQIPQTITTNVNANCIKTQEPTQMITRSKLQDLVREVDPNEQLDEEVEDVLLQMADDFVESAISAACLLAKHRKSNTIEVKDLQLHLERNWNMWIPGFGTDELRPYKRSSITDAHKQRLTLIRRALKKY</sequence>
<dbReference type="GO" id="GO:0005669">
    <property type="term" value="C:transcription factor TFIID complex"/>
    <property type="evidence" value="ECO:0007669"/>
    <property type="project" value="InterPro"/>
</dbReference>
<dbReference type="Proteomes" id="UP000494040">
    <property type="component" value="Unassembled WGS sequence"/>
</dbReference>
<keyword evidence="6" id="KW-0539">Nucleus</keyword>
<evidence type="ECO:0000256" key="1">
    <source>
        <dbReference type="ARBA" id="ARBA00004123"/>
    </source>
</evidence>
<dbReference type="CDD" id="cd07981">
    <property type="entry name" value="HFD_TAF12"/>
    <property type="match status" value="1"/>
</dbReference>
<dbReference type="FunFam" id="1.10.20.10:FF:000011">
    <property type="entry name" value="Transcription initiation factor TFIID subunit 12"/>
    <property type="match status" value="1"/>
</dbReference>
<dbReference type="PANTHER" id="PTHR12264:SF21">
    <property type="entry name" value="TRANSCRIPTION INITIATION FACTOR TFIID SUBUNIT 12"/>
    <property type="match status" value="1"/>
</dbReference>
<comment type="similarity">
    <text evidence="2">Belongs to the TAF12 family.</text>
</comment>
<protein>
    <recommendedName>
        <fullName evidence="3">Transcription initiation factor TFIID subunit 12</fullName>
    </recommendedName>
</protein>
<evidence type="ECO:0000259" key="8">
    <source>
        <dbReference type="Pfam" id="PF03847"/>
    </source>
</evidence>
<reference evidence="9" key="1">
    <citation type="submission" date="2022-01" db="UniProtKB">
        <authorList>
            <consortium name="EnsemblMetazoa"/>
        </authorList>
    </citation>
    <scope>IDENTIFICATION</scope>
</reference>
<dbReference type="PANTHER" id="PTHR12264">
    <property type="entry name" value="TRANSCRIPTION INITIATION FACTOR TFIID SUBUNIT 12"/>
    <property type="match status" value="1"/>
</dbReference>
<organism evidence="9 10">
    <name type="scientific">Cimex lectularius</name>
    <name type="common">Bed bug</name>
    <name type="synonym">Acanthia lectularia</name>
    <dbReference type="NCBI Taxonomy" id="79782"/>
    <lineage>
        <taxon>Eukaryota</taxon>
        <taxon>Metazoa</taxon>
        <taxon>Ecdysozoa</taxon>
        <taxon>Arthropoda</taxon>
        <taxon>Hexapoda</taxon>
        <taxon>Insecta</taxon>
        <taxon>Pterygota</taxon>
        <taxon>Neoptera</taxon>
        <taxon>Paraneoptera</taxon>
        <taxon>Hemiptera</taxon>
        <taxon>Heteroptera</taxon>
        <taxon>Panheteroptera</taxon>
        <taxon>Cimicomorpha</taxon>
        <taxon>Cimicidae</taxon>
        <taxon>Cimex</taxon>
    </lineage>
</organism>
<dbReference type="InterPro" id="IPR037794">
    <property type="entry name" value="TAF12"/>
</dbReference>
<evidence type="ECO:0000256" key="7">
    <source>
        <dbReference type="SAM" id="MobiDB-lite"/>
    </source>
</evidence>
<comment type="subcellular location">
    <subcellularLocation>
        <location evidence="1">Nucleus</location>
    </subcellularLocation>
</comment>
<dbReference type="RefSeq" id="XP_014260398.1">
    <property type="nucleotide sequence ID" value="XM_014404912.2"/>
</dbReference>
<evidence type="ECO:0000256" key="3">
    <source>
        <dbReference type="ARBA" id="ARBA00017484"/>
    </source>
</evidence>
<feature type="region of interest" description="Disordered" evidence="7">
    <location>
        <begin position="132"/>
        <end position="156"/>
    </location>
</feature>
<dbReference type="InterPro" id="IPR009072">
    <property type="entry name" value="Histone-fold"/>
</dbReference>
<dbReference type="GO" id="GO:0046982">
    <property type="term" value="F:protein heterodimerization activity"/>
    <property type="evidence" value="ECO:0007669"/>
    <property type="project" value="InterPro"/>
</dbReference>
<dbReference type="SUPFAM" id="SSF47113">
    <property type="entry name" value="Histone-fold"/>
    <property type="match status" value="1"/>
</dbReference>
<evidence type="ECO:0000313" key="10">
    <source>
        <dbReference type="Proteomes" id="UP000494040"/>
    </source>
</evidence>
<dbReference type="GO" id="GO:0000124">
    <property type="term" value="C:SAGA complex"/>
    <property type="evidence" value="ECO:0007669"/>
    <property type="project" value="InterPro"/>
</dbReference>
<name>A0A8I6SBY8_CIMLE</name>
<evidence type="ECO:0000256" key="6">
    <source>
        <dbReference type="ARBA" id="ARBA00023242"/>
    </source>
</evidence>
<dbReference type="KEGG" id="clec:106673019"/>
<dbReference type="GO" id="GO:0003677">
    <property type="term" value="F:DNA binding"/>
    <property type="evidence" value="ECO:0007669"/>
    <property type="project" value="TreeGrafter"/>
</dbReference>